<proteinExistence type="predicted"/>
<evidence type="ECO:0000313" key="14">
    <source>
        <dbReference type="Proteomes" id="UP000054558"/>
    </source>
</evidence>
<evidence type="ECO:0000256" key="7">
    <source>
        <dbReference type="ARBA" id="ARBA00022892"/>
    </source>
</evidence>
<dbReference type="SUPFAM" id="SSF50998">
    <property type="entry name" value="Quinoprotein alcohol dehydrogenase-like"/>
    <property type="match status" value="1"/>
</dbReference>
<dbReference type="GO" id="GO:0006888">
    <property type="term" value="P:endoplasmic reticulum to Golgi vesicle-mediated transport"/>
    <property type="evidence" value="ECO:0000318"/>
    <property type="project" value="GO_Central"/>
</dbReference>
<feature type="repeat" description="WD" evidence="11">
    <location>
        <begin position="166"/>
        <end position="199"/>
    </location>
</feature>
<keyword evidence="9 12" id="KW-1133">Transmembrane helix</keyword>
<dbReference type="Gene3D" id="2.130.10.10">
    <property type="entry name" value="YVTN repeat-like/Quinoprotein amine dehydrogenase"/>
    <property type="match status" value="1"/>
</dbReference>
<evidence type="ECO:0000256" key="3">
    <source>
        <dbReference type="ARBA" id="ARBA00022574"/>
    </source>
</evidence>
<dbReference type="PANTHER" id="PTHR23284:SF0">
    <property type="entry name" value="PROLACTIN REGULATORY ELEMENT-BINDING PROTEIN"/>
    <property type="match status" value="1"/>
</dbReference>
<keyword evidence="7" id="KW-0931">ER-Golgi transport</keyword>
<name>A0A1Y1IRR0_KLENI</name>
<gene>
    <name evidence="13" type="ORF">KFL_006890030</name>
</gene>
<dbReference type="InterPro" id="IPR011047">
    <property type="entry name" value="Quinoprotein_ADH-like_sf"/>
</dbReference>
<evidence type="ECO:0000256" key="12">
    <source>
        <dbReference type="SAM" id="Phobius"/>
    </source>
</evidence>
<dbReference type="InterPro" id="IPR045260">
    <property type="entry name" value="Sec12-like"/>
</dbReference>
<dbReference type="STRING" id="105231.A0A1Y1IRR0"/>
<keyword evidence="2" id="KW-0813">Transport</keyword>
<dbReference type="GO" id="GO:0003400">
    <property type="term" value="P:regulation of COPII vesicle coating"/>
    <property type="evidence" value="ECO:0000318"/>
    <property type="project" value="GO_Central"/>
</dbReference>
<dbReference type="OrthoDB" id="538223at2759"/>
<keyword evidence="10 12" id="KW-0472">Membrane</keyword>
<dbReference type="OMA" id="CKSHRIG"/>
<keyword evidence="14" id="KW-1185">Reference proteome</keyword>
<evidence type="ECO:0000256" key="1">
    <source>
        <dbReference type="ARBA" id="ARBA00004389"/>
    </source>
</evidence>
<keyword evidence="6" id="KW-0256">Endoplasmic reticulum</keyword>
<sequence length="324" mass="33539">MSSEEGLQKRQFNFPLFCGLWLPAKPGEEDAGRQLLVLGGGGGAGAHGVLNRLVLAAWDATTATLLPELAGEETGEDAAQAAAVHPQGAVLVVAFATGAPLRRYDVRSGPSPRLLSGAALPAGLQGWGEQRALAFNESGDRLALGGQDGAVRVVEWPSGRVSVQLPEAHTADVRSLAFSADGRFLASTSRSAACPVWDLHRDGEQAATLTVPQGCTISAVRFSRVGPLVAPSGALLACASAEGAIAVLAAPHLAPLLRVRRAHPLFITGLDFSPDSSALLSISADSSARVTDLRHVAHGSAWWDLLLALLVALLAVALAAFLQR</sequence>
<evidence type="ECO:0000256" key="11">
    <source>
        <dbReference type="PROSITE-ProRule" id="PRU00221"/>
    </source>
</evidence>
<dbReference type="Proteomes" id="UP000054558">
    <property type="component" value="Unassembled WGS sequence"/>
</dbReference>
<dbReference type="GO" id="GO:0015031">
    <property type="term" value="P:protein transport"/>
    <property type="evidence" value="ECO:0007669"/>
    <property type="project" value="UniProtKB-KW"/>
</dbReference>
<dbReference type="AlphaFoldDB" id="A0A1Y1IRR0"/>
<organism evidence="13 14">
    <name type="scientific">Klebsormidium nitens</name>
    <name type="common">Green alga</name>
    <name type="synonym">Ulothrix nitens</name>
    <dbReference type="NCBI Taxonomy" id="105231"/>
    <lineage>
        <taxon>Eukaryota</taxon>
        <taxon>Viridiplantae</taxon>
        <taxon>Streptophyta</taxon>
        <taxon>Klebsormidiophyceae</taxon>
        <taxon>Klebsormidiales</taxon>
        <taxon>Klebsormidiaceae</taxon>
        <taxon>Klebsormidium</taxon>
    </lineage>
</organism>
<evidence type="ECO:0000256" key="4">
    <source>
        <dbReference type="ARBA" id="ARBA00022692"/>
    </source>
</evidence>
<dbReference type="Pfam" id="PF00400">
    <property type="entry name" value="WD40"/>
    <property type="match status" value="2"/>
</dbReference>
<comment type="subcellular location">
    <subcellularLocation>
        <location evidence="1">Endoplasmic reticulum membrane</location>
        <topology evidence="1">Single-pass membrane protein</topology>
    </subcellularLocation>
</comment>
<dbReference type="GO" id="GO:0005085">
    <property type="term" value="F:guanyl-nucleotide exchange factor activity"/>
    <property type="evidence" value="ECO:0007669"/>
    <property type="project" value="InterPro"/>
</dbReference>
<evidence type="ECO:0000313" key="13">
    <source>
        <dbReference type="EMBL" id="GAQ90818.1"/>
    </source>
</evidence>
<dbReference type="InterPro" id="IPR015943">
    <property type="entry name" value="WD40/YVTN_repeat-like_dom_sf"/>
</dbReference>
<keyword evidence="3 11" id="KW-0853">WD repeat</keyword>
<evidence type="ECO:0000256" key="10">
    <source>
        <dbReference type="ARBA" id="ARBA00023136"/>
    </source>
</evidence>
<protein>
    <submittedName>
        <fullName evidence="13">Uncharacterized protein</fullName>
    </submittedName>
</protein>
<dbReference type="PROSITE" id="PS50082">
    <property type="entry name" value="WD_REPEATS_2"/>
    <property type="match status" value="1"/>
</dbReference>
<evidence type="ECO:0000256" key="2">
    <source>
        <dbReference type="ARBA" id="ARBA00022448"/>
    </source>
</evidence>
<evidence type="ECO:0000256" key="8">
    <source>
        <dbReference type="ARBA" id="ARBA00022927"/>
    </source>
</evidence>
<evidence type="ECO:0000256" key="9">
    <source>
        <dbReference type="ARBA" id="ARBA00022989"/>
    </source>
</evidence>
<evidence type="ECO:0000256" key="5">
    <source>
        <dbReference type="ARBA" id="ARBA00022737"/>
    </source>
</evidence>
<feature type="transmembrane region" description="Helical" evidence="12">
    <location>
        <begin position="301"/>
        <end position="322"/>
    </location>
</feature>
<accession>A0A1Y1IRR0</accession>
<keyword evidence="4 12" id="KW-0812">Transmembrane</keyword>
<dbReference type="InterPro" id="IPR001680">
    <property type="entry name" value="WD40_rpt"/>
</dbReference>
<dbReference type="EMBL" id="DF237638">
    <property type="protein sequence ID" value="GAQ90818.1"/>
    <property type="molecule type" value="Genomic_DNA"/>
</dbReference>
<dbReference type="PANTHER" id="PTHR23284">
    <property type="entry name" value="PROLACTIN REGULATORY ELEMENT BINDING PROTEIN"/>
    <property type="match status" value="1"/>
</dbReference>
<reference evidence="13 14" key="1">
    <citation type="journal article" date="2014" name="Nat. Commun.">
        <title>Klebsormidium flaccidum genome reveals primary factors for plant terrestrial adaptation.</title>
        <authorList>
            <person name="Hori K."/>
            <person name="Maruyama F."/>
            <person name="Fujisawa T."/>
            <person name="Togashi T."/>
            <person name="Yamamoto N."/>
            <person name="Seo M."/>
            <person name="Sato S."/>
            <person name="Yamada T."/>
            <person name="Mori H."/>
            <person name="Tajima N."/>
            <person name="Moriyama T."/>
            <person name="Ikeuchi M."/>
            <person name="Watanabe M."/>
            <person name="Wada H."/>
            <person name="Kobayashi K."/>
            <person name="Saito M."/>
            <person name="Masuda T."/>
            <person name="Sasaki-Sekimoto Y."/>
            <person name="Mashiguchi K."/>
            <person name="Awai K."/>
            <person name="Shimojima M."/>
            <person name="Masuda S."/>
            <person name="Iwai M."/>
            <person name="Nobusawa T."/>
            <person name="Narise T."/>
            <person name="Kondo S."/>
            <person name="Saito H."/>
            <person name="Sato R."/>
            <person name="Murakawa M."/>
            <person name="Ihara Y."/>
            <person name="Oshima-Yamada Y."/>
            <person name="Ohtaka K."/>
            <person name="Satoh M."/>
            <person name="Sonobe K."/>
            <person name="Ishii M."/>
            <person name="Ohtani R."/>
            <person name="Kanamori-Sato M."/>
            <person name="Honoki R."/>
            <person name="Miyazaki D."/>
            <person name="Mochizuki H."/>
            <person name="Umetsu J."/>
            <person name="Higashi K."/>
            <person name="Shibata D."/>
            <person name="Kamiya Y."/>
            <person name="Sato N."/>
            <person name="Nakamura Y."/>
            <person name="Tabata S."/>
            <person name="Ida S."/>
            <person name="Kurokawa K."/>
            <person name="Ohta H."/>
        </authorList>
    </citation>
    <scope>NUCLEOTIDE SEQUENCE [LARGE SCALE GENOMIC DNA]</scope>
    <source>
        <strain evidence="13 14">NIES-2285</strain>
    </source>
</reference>
<dbReference type="GO" id="GO:0005789">
    <property type="term" value="C:endoplasmic reticulum membrane"/>
    <property type="evidence" value="ECO:0000318"/>
    <property type="project" value="GO_Central"/>
</dbReference>
<keyword evidence="5" id="KW-0677">Repeat</keyword>
<dbReference type="PROSITE" id="PS50294">
    <property type="entry name" value="WD_REPEATS_REGION"/>
    <property type="match status" value="1"/>
</dbReference>
<evidence type="ECO:0000256" key="6">
    <source>
        <dbReference type="ARBA" id="ARBA00022824"/>
    </source>
</evidence>
<dbReference type="SMART" id="SM00320">
    <property type="entry name" value="WD40"/>
    <property type="match status" value="4"/>
</dbReference>
<keyword evidence="8" id="KW-0653">Protein transport</keyword>